<sequence>MTLAKRFDAWAQQHEQKGLERGIEKGIEKGEAMLLQRQLARRFGALSSEVVAKIAAASSRQLELWGDRVLDAPSLDAVFQA</sequence>
<feature type="domain" description="DUF4351" evidence="1">
    <location>
        <begin position="24"/>
        <end position="76"/>
    </location>
</feature>
<dbReference type="EMBL" id="WKED01000036">
    <property type="protein sequence ID" value="MCF5108891.1"/>
    <property type="molecule type" value="Genomic_DNA"/>
</dbReference>
<protein>
    <submittedName>
        <fullName evidence="2">DUF4351 domain-containing protein</fullName>
    </submittedName>
</protein>
<evidence type="ECO:0000313" key="2">
    <source>
        <dbReference type="EMBL" id="MCF5108891.1"/>
    </source>
</evidence>
<organism evidence="2 3">
    <name type="scientific">Pseudomonas gessardii</name>
    <dbReference type="NCBI Taxonomy" id="78544"/>
    <lineage>
        <taxon>Bacteria</taxon>
        <taxon>Pseudomonadati</taxon>
        <taxon>Pseudomonadota</taxon>
        <taxon>Gammaproteobacteria</taxon>
        <taxon>Pseudomonadales</taxon>
        <taxon>Pseudomonadaceae</taxon>
        <taxon>Pseudomonas</taxon>
    </lineage>
</organism>
<evidence type="ECO:0000313" key="3">
    <source>
        <dbReference type="Proteomes" id="UP000814003"/>
    </source>
</evidence>
<dbReference type="Proteomes" id="UP000814003">
    <property type="component" value="Unassembled WGS sequence"/>
</dbReference>
<name>A0ABS9F980_9PSED</name>
<keyword evidence="3" id="KW-1185">Reference proteome</keyword>
<comment type="caution">
    <text evidence="2">The sequence shown here is derived from an EMBL/GenBank/DDBJ whole genome shotgun (WGS) entry which is preliminary data.</text>
</comment>
<accession>A0ABS9F980</accession>
<dbReference type="PANTHER" id="PTHR35586:SF1">
    <property type="entry name" value="SLL1691 PROTEIN"/>
    <property type="match status" value="1"/>
</dbReference>
<evidence type="ECO:0000259" key="1">
    <source>
        <dbReference type="Pfam" id="PF14261"/>
    </source>
</evidence>
<dbReference type="PANTHER" id="PTHR35586">
    <property type="entry name" value="SLL1691 PROTEIN"/>
    <property type="match status" value="1"/>
</dbReference>
<gene>
    <name evidence="2" type="ORF">GIW56_18795</name>
</gene>
<proteinExistence type="predicted"/>
<dbReference type="InterPro" id="IPR025587">
    <property type="entry name" value="DUF4351"/>
</dbReference>
<dbReference type="RefSeq" id="WP_200661002.1">
    <property type="nucleotide sequence ID" value="NZ_WKED01000036.1"/>
</dbReference>
<reference evidence="2 3" key="1">
    <citation type="submission" date="2019-11" db="EMBL/GenBank/DDBJ databases">
        <title>Epiphytic Pseudomonas syringae from cherry orchards.</title>
        <authorList>
            <person name="Hulin M.T."/>
        </authorList>
    </citation>
    <scope>NUCLEOTIDE SEQUENCE [LARGE SCALE GENOMIC DNA]</scope>
    <source>
        <strain evidence="2 3">PA-6-5B</strain>
    </source>
</reference>
<dbReference type="Pfam" id="PF14261">
    <property type="entry name" value="DUF4351"/>
    <property type="match status" value="1"/>
</dbReference>